<accession>A0AAE8YR07</accession>
<dbReference type="Proteomes" id="UP000827753">
    <property type="component" value="Segment"/>
</dbReference>
<name>A0AAE8YR07_9CAUD</name>
<protein>
    <submittedName>
        <fullName evidence="1">Uncharacterized protein</fullName>
    </submittedName>
</protein>
<keyword evidence="2" id="KW-1185">Reference proteome</keyword>
<dbReference type="EMBL" id="OK499987">
    <property type="protein sequence ID" value="UGO47879.1"/>
    <property type="molecule type" value="Genomic_DNA"/>
</dbReference>
<proteinExistence type="predicted"/>
<organism evidence="1 2">
    <name type="scientific">Bacillus phage vB_BanS_MrDarsey</name>
    <dbReference type="NCBI Taxonomy" id="2894787"/>
    <lineage>
        <taxon>Viruses</taxon>
        <taxon>Duplodnaviria</taxon>
        <taxon>Heunggongvirae</taxon>
        <taxon>Uroviricota</taxon>
        <taxon>Caudoviricetes</taxon>
        <taxon>Joanripponvirinae</taxon>
        <taxon>Tsamsavirus</taxon>
        <taxon>Tsamsavirus mrdarsey</taxon>
    </lineage>
</organism>
<evidence type="ECO:0000313" key="2">
    <source>
        <dbReference type="Proteomes" id="UP000827753"/>
    </source>
</evidence>
<sequence>MVMKVEQSLNSMMRRSDCMSKRKLYKVEAFEHEELVEVEKSLNKQIDDWKAWDTDVKLSTNAITGKYYYVMKIYQD</sequence>
<gene>
    <name evidence="1" type="ORF">MRDARSEY_47</name>
</gene>
<evidence type="ECO:0000313" key="1">
    <source>
        <dbReference type="EMBL" id="UGO47879.1"/>
    </source>
</evidence>
<reference evidence="1 2" key="1">
    <citation type="submission" date="2021-10" db="EMBL/GenBank/DDBJ databases">
        <authorList>
            <person name="Lavering E.D."/>
            <person name="James R."/>
            <person name="Fairholm J.D."/>
            <person name="Ogilvie B.H."/>
            <person name="Thurgood T.L."/>
            <person name="Robison R.A."/>
            <person name="Grose J.H."/>
        </authorList>
    </citation>
    <scope>NUCLEOTIDE SEQUENCE [LARGE SCALE GENOMIC DNA]</scope>
</reference>